<comment type="subcellular location">
    <subcellularLocation>
        <location evidence="1">Membrane</location>
        <topology evidence="1">Multi-pass membrane protein</topology>
    </subcellularLocation>
</comment>
<dbReference type="Proteomes" id="UP000000560">
    <property type="component" value="Chromosome II"/>
</dbReference>
<evidence type="ECO:0000256" key="2">
    <source>
        <dbReference type="ARBA" id="ARBA00022692"/>
    </source>
</evidence>
<dbReference type="SUPFAM" id="SSF103473">
    <property type="entry name" value="MFS general substrate transporter"/>
    <property type="match status" value="1"/>
</dbReference>
<dbReference type="GO" id="GO:0022857">
    <property type="term" value="F:transmembrane transporter activity"/>
    <property type="evidence" value="ECO:0007669"/>
    <property type="project" value="InterPro"/>
</dbReference>
<feature type="region of interest" description="Disordered" evidence="5">
    <location>
        <begin position="1"/>
        <end position="23"/>
    </location>
</feature>
<feature type="transmembrane region" description="Helical" evidence="6">
    <location>
        <begin position="266"/>
        <end position="288"/>
    </location>
</feature>
<dbReference type="EMBL" id="BN001302">
    <property type="protein sequence ID" value="CBF73933.1"/>
    <property type="molecule type" value="Genomic_DNA"/>
</dbReference>
<dbReference type="PANTHER" id="PTHR23294:SF4">
    <property type="entry name" value="EXPRESSED PROTEIN"/>
    <property type="match status" value="1"/>
</dbReference>
<dbReference type="HOGENOM" id="CLU_030884_2_1_1"/>
<keyword evidence="8" id="KW-1185">Reference proteome</keyword>
<dbReference type="InterPro" id="IPR011701">
    <property type="entry name" value="MFS"/>
</dbReference>
<evidence type="ECO:0000256" key="4">
    <source>
        <dbReference type="ARBA" id="ARBA00023136"/>
    </source>
</evidence>
<dbReference type="OrthoDB" id="196103at2759"/>
<gene>
    <name evidence="7" type="ORF">ANIA_08124</name>
</gene>
<feature type="transmembrane region" description="Helical" evidence="6">
    <location>
        <begin position="300"/>
        <end position="321"/>
    </location>
</feature>
<keyword evidence="2 6" id="KW-0812">Transmembrane</keyword>
<evidence type="ECO:0000256" key="1">
    <source>
        <dbReference type="ARBA" id="ARBA00004141"/>
    </source>
</evidence>
<evidence type="ECO:0000256" key="6">
    <source>
        <dbReference type="SAM" id="Phobius"/>
    </source>
</evidence>
<keyword evidence="3 6" id="KW-1133">Transmembrane helix</keyword>
<dbReference type="GeneID" id="2869219"/>
<feature type="transmembrane region" description="Helical" evidence="6">
    <location>
        <begin position="89"/>
        <end position="107"/>
    </location>
</feature>
<dbReference type="Pfam" id="PF07690">
    <property type="entry name" value="MFS_1"/>
    <property type="match status" value="1"/>
</dbReference>
<dbReference type="Gene3D" id="1.20.1250.20">
    <property type="entry name" value="MFS general substrate transporter like domains"/>
    <property type="match status" value="1"/>
</dbReference>
<feature type="transmembrane region" description="Helical" evidence="6">
    <location>
        <begin position="139"/>
        <end position="158"/>
    </location>
</feature>
<dbReference type="KEGG" id="ani:ANIA_08124"/>
<dbReference type="RefSeq" id="XP_681393.1">
    <property type="nucleotide sequence ID" value="XM_676301.1"/>
</dbReference>
<dbReference type="eggNOG" id="KOG3098">
    <property type="taxonomic scope" value="Eukaryota"/>
</dbReference>
<dbReference type="GO" id="GO:0016020">
    <property type="term" value="C:membrane"/>
    <property type="evidence" value="ECO:0007669"/>
    <property type="project" value="UniProtKB-SubCell"/>
</dbReference>
<name>Q5AUA6_EMENI</name>
<protein>
    <submittedName>
        <fullName evidence="7">Uncharacterized protein</fullName>
    </submittedName>
</protein>
<dbReference type="OMA" id="VWQHSLT"/>
<keyword evidence="4 6" id="KW-0472">Membrane</keyword>
<feature type="transmembrane region" description="Helical" evidence="6">
    <location>
        <begin position="333"/>
        <end position="351"/>
    </location>
</feature>
<dbReference type="InterPro" id="IPR036259">
    <property type="entry name" value="MFS_trans_sf"/>
</dbReference>
<reference evidence="8" key="2">
    <citation type="journal article" date="2009" name="Fungal Genet. Biol.">
        <title>The 2008 update of the Aspergillus nidulans genome annotation: a community effort.</title>
        <authorList>
            <person name="Wortman J.R."/>
            <person name="Gilsenan J.M."/>
            <person name="Joardar V."/>
            <person name="Deegan J."/>
            <person name="Clutterbuck J."/>
            <person name="Andersen M.R."/>
            <person name="Archer D."/>
            <person name="Bencina M."/>
            <person name="Braus G."/>
            <person name="Coutinho P."/>
            <person name="von Dohren H."/>
            <person name="Doonan J."/>
            <person name="Driessen A.J."/>
            <person name="Durek P."/>
            <person name="Espeso E."/>
            <person name="Fekete E."/>
            <person name="Flipphi M."/>
            <person name="Estrada C.G."/>
            <person name="Geysens S."/>
            <person name="Goldman G."/>
            <person name="de Groot P.W."/>
            <person name="Hansen K."/>
            <person name="Harris S.D."/>
            <person name="Heinekamp T."/>
            <person name="Helmstaedt K."/>
            <person name="Henrissat B."/>
            <person name="Hofmann G."/>
            <person name="Homan T."/>
            <person name="Horio T."/>
            <person name="Horiuchi H."/>
            <person name="James S."/>
            <person name="Jones M."/>
            <person name="Karaffa L."/>
            <person name="Karanyi Z."/>
            <person name="Kato M."/>
            <person name="Keller N."/>
            <person name="Kelly D.E."/>
            <person name="Kiel J.A."/>
            <person name="Kim J.M."/>
            <person name="van der Klei I.J."/>
            <person name="Klis F.M."/>
            <person name="Kovalchuk A."/>
            <person name="Krasevec N."/>
            <person name="Kubicek C.P."/>
            <person name="Liu B."/>
            <person name="Maccabe A."/>
            <person name="Meyer V."/>
            <person name="Mirabito P."/>
            <person name="Miskei M."/>
            <person name="Mos M."/>
            <person name="Mullins J."/>
            <person name="Nelson D.R."/>
            <person name="Nielsen J."/>
            <person name="Oakley B.R."/>
            <person name="Osmani S.A."/>
            <person name="Pakula T."/>
            <person name="Paszewski A."/>
            <person name="Paulsen I."/>
            <person name="Pilsyk S."/>
            <person name="Pocsi I."/>
            <person name="Punt P.J."/>
            <person name="Ram A.F."/>
            <person name="Ren Q."/>
            <person name="Robellet X."/>
            <person name="Robson G."/>
            <person name="Seiboth B."/>
            <person name="van Solingen P."/>
            <person name="Specht T."/>
            <person name="Sun J."/>
            <person name="Taheri-Talesh N."/>
            <person name="Takeshita N."/>
            <person name="Ussery D."/>
            <person name="vanKuyk P.A."/>
            <person name="Visser H."/>
            <person name="van de Vondervoort P.J."/>
            <person name="de Vries R.P."/>
            <person name="Walton J."/>
            <person name="Xiang X."/>
            <person name="Xiong Y."/>
            <person name="Zeng A.P."/>
            <person name="Brandt B.W."/>
            <person name="Cornell M.J."/>
            <person name="van den Hondel C.A."/>
            <person name="Visser J."/>
            <person name="Oliver S.G."/>
            <person name="Turner G."/>
        </authorList>
    </citation>
    <scope>GENOME REANNOTATION</scope>
    <source>
        <strain evidence="8">FGSC A4 / ATCC 38163 / CBS 112.46 / NRRL 194 / M139</strain>
    </source>
</reference>
<evidence type="ECO:0000313" key="7">
    <source>
        <dbReference type="EMBL" id="CBF73933.1"/>
    </source>
</evidence>
<feature type="transmembrane region" description="Helical" evidence="6">
    <location>
        <begin position="212"/>
        <end position="232"/>
    </location>
</feature>
<proteinExistence type="predicted"/>
<evidence type="ECO:0000313" key="8">
    <source>
        <dbReference type="Proteomes" id="UP000000560"/>
    </source>
</evidence>
<evidence type="ECO:0000256" key="5">
    <source>
        <dbReference type="SAM" id="MobiDB-lite"/>
    </source>
</evidence>
<dbReference type="InterPro" id="IPR051617">
    <property type="entry name" value="UNC-93-like_regulator"/>
</dbReference>
<evidence type="ECO:0000256" key="3">
    <source>
        <dbReference type="ARBA" id="ARBA00022989"/>
    </source>
</evidence>
<accession>C8V6N5</accession>
<dbReference type="AlphaFoldDB" id="Q5AUA6"/>
<dbReference type="InParanoid" id="Q5AUA6"/>
<organism evidence="7 8">
    <name type="scientific">Emericella nidulans (strain FGSC A4 / ATCC 38163 / CBS 112.46 / NRRL 194 / M139)</name>
    <name type="common">Aspergillus nidulans</name>
    <dbReference type="NCBI Taxonomy" id="227321"/>
    <lineage>
        <taxon>Eukaryota</taxon>
        <taxon>Fungi</taxon>
        <taxon>Dikarya</taxon>
        <taxon>Ascomycota</taxon>
        <taxon>Pezizomycotina</taxon>
        <taxon>Eurotiomycetes</taxon>
        <taxon>Eurotiomycetidae</taxon>
        <taxon>Eurotiales</taxon>
        <taxon>Aspergillaceae</taxon>
        <taxon>Aspergillus</taxon>
        <taxon>Aspergillus subgen. Nidulantes</taxon>
    </lineage>
</organism>
<reference evidence="8" key="1">
    <citation type="journal article" date="2005" name="Nature">
        <title>Sequencing of Aspergillus nidulans and comparative analysis with A. fumigatus and A. oryzae.</title>
        <authorList>
            <person name="Galagan J.E."/>
            <person name="Calvo S.E."/>
            <person name="Cuomo C."/>
            <person name="Ma L.J."/>
            <person name="Wortman J.R."/>
            <person name="Batzoglou S."/>
            <person name="Lee S.I."/>
            <person name="Basturkmen M."/>
            <person name="Spevak C.C."/>
            <person name="Clutterbuck J."/>
            <person name="Kapitonov V."/>
            <person name="Jurka J."/>
            <person name="Scazzocchio C."/>
            <person name="Farman M."/>
            <person name="Butler J."/>
            <person name="Purcell S."/>
            <person name="Harris S."/>
            <person name="Braus G.H."/>
            <person name="Draht O."/>
            <person name="Busch S."/>
            <person name="D'Enfert C."/>
            <person name="Bouchier C."/>
            <person name="Goldman G.H."/>
            <person name="Bell-Pedersen D."/>
            <person name="Griffiths-Jones S."/>
            <person name="Doonan J.H."/>
            <person name="Yu J."/>
            <person name="Vienken K."/>
            <person name="Pain A."/>
            <person name="Freitag M."/>
            <person name="Selker E.U."/>
            <person name="Archer D.B."/>
            <person name="Penalva M.A."/>
            <person name="Oakley B.R."/>
            <person name="Momany M."/>
            <person name="Tanaka T."/>
            <person name="Kumagai T."/>
            <person name="Asai K."/>
            <person name="Machida M."/>
            <person name="Nierman W.C."/>
            <person name="Denning D.W."/>
            <person name="Caddick M."/>
            <person name="Hynes M."/>
            <person name="Paoletti M."/>
            <person name="Fischer R."/>
            <person name="Miller B."/>
            <person name="Dyer P."/>
            <person name="Sachs M.S."/>
            <person name="Osmani S.A."/>
            <person name="Birren B.W."/>
        </authorList>
    </citation>
    <scope>NUCLEOTIDE SEQUENCE [LARGE SCALE GENOMIC DNA]</scope>
    <source>
        <strain evidence="8">FGSC A4 / ATCC 38163 / CBS 112.46 / NRRL 194 / M139</strain>
    </source>
</reference>
<sequence length="463" mass="50412">MTDSKTAAPKGPNQDDRPASPAAGELVPGIDMEHYRNTVPLWKRVWQHSLTQMMLLSIQAFCGPAMSDAIAGLGGGGLATPKVSNISNAINYAMLAIVCFLGGPLVNKIGVKWALVLGSMSFPIQGSAYYCNSKFGNQWYLIFSGAISGAGTACWYVAEAGCIMTLAPSGARGKYLALWIVSRNLGQLVGGAINLSKNHVEGADGGITPDTYIAFVIIECLALPFALLIAPFERVVRSDGTKIVMAETLSTKREFKQILKTMTSRLILLSGIWALWSFFYSCVSLSPLRRTYFSVRARALSSLISPFFCIVGCFGLGFILDMKGFSQRRRAQMGLYTVVILNVGVYIWSIIMQNKFNHHNPGHIDWNDGLYPSSFLPYFFVQTTGPLSQSYMYWLLSSFATDAQANVRNGAMFRCIEAIGQAIAYGMNTQTDSNPLIGFTPDQIPADVVAQEQNAALAKAEDV</sequence>
<dbReference type="PANTHER" id="PTHR23294">
    <property type="entry name" value="ET TRANSLATION PRODUCT-RELATED"/>
    <property type="match status" value="1"/>
</dbReference>
<accession>Q5AUA6</accession>